<evidence type="ECO:0000256" key="6">
    <source>
        <dbReference type="SAM" id="Phobius"/>
    </source>
</evidence>
<dbReference type="NCBIfam" id="TIGR01167">
    <property type="entry name" value="LPXTG_anchor"/>
    <property type="match status" value="1"/>
</dbReference>
<keyword evidence="9" id="KW-1185">Reference proteome</keyword>
<name>A0ABU2MZ99_9ACTN</name>
<evidence type="ECO:0000256" key="2">
    <source>
        <dbReference type="ARBA" id="ARBA00022525"/>
    </source>
</evidence>
<feature type="domain" description="Gram-positive cocci surface proteins LPxTG" evidence="7">
    <location>
        <begin position="58"/>
        <end position="95"/>
    </location>
</feature>
<dbReference type="InterPro" id="IPR019931">
    <property type="entry name" value="LPXTG_anchor"/>
</dbReference>
<keyword evidence="1" id="KW-0134">Cell wall</keyword>
<feature type="compositionally biased region" description="Acidic residues" evidence="5">
    <location>
        <begin position="29"/>
        <end position="42"/>
    </location>
</feature>
<dbReference type="PROSITE" id="PS50847">
    <property type="entry name" value="GRAM_POS_ANCHORING"/>
    <property type="match status" value="1"/>
</dbReference>
<evidence type="ECO:0000313" key="8">
    <source>
        <dbReference type="EMBL" id="MDT0346971.1"/>
    </source>
</evidence>
<sequence length="95" mass="9650">MFWVECGDGEEPTPGETPEETPDGTSPDGETDEVPAADEEEPTPGPEAEPAEDEDADLAETGSSTPVVPLAAGAAALLGAGGYLALRRRNAARNG</sequence>
<reference evidence="9" key="1">
    <citation type="submission" date="2023-07" db="EMBL/GenBank/DDBJ databases">
        <title>30 novel species of actinomycetes from the DSMZ collection.</title>
        <authorList>
            <person name="Nouioui I."/>
        </authorList>
    </citation>
    <scope>NUCLEOTIDE SEQUENCE [LARGE SCALE GENOMIC DNA]</scope>
    <source>
        <strain evidence="9">DSM 44938</strain>
    </source>
</reference>
<evidence type="ECO:0000259" key="7">
    <source>
        <dbReference type="PROSITE" id="PS50847"/>
    </source>
</evidence>
<feature type="compositionally biased region" description="Acidic residues" evidence="5">
    <location>
        <begin position="7"/>
        <end position="22"/>
    </location>
</feature>
<keyword evidence="4" id="KW-0572">Peptidoglycan-anchor</keyword>
<evidence type="ECO:0000256" key="3">
    <source>
        <dbReference type="ARBA" id="ARBA00022729"/>
    </source>
</evidence>
<keyword evidence="3" id="KW-0732">Signal</keyword>
<evidence type="ECO:0000256" key="1">
    <source>
        <dbReference type="ARBA" id="ARBA00022512"/>
    </source>
</evidence>
<feature type="transmembrane region" description="Helical" evidence="6">
    <location>
        <begin position="67"/>
        <end position="86"/>
    </location>
</feature>
<evidence type="ECO:0000256" key="4">
    <source>
        <dbReference type="ARBA" id="ARBA00023088"/>
    </source>
</evidence>
<evidence type="ECO:0000256" key="5">
    <source>
        <dbReference type="SAM" id="MobiDB-lite"/>
    </source>
</evidence>
<comment type="caution">
    <text evidence="8">The sequence shown here is derived from an EMBL/GenBank/DDBJ whole genome shotgun (WGS) entry which is preliminary data.</text>
</comment>
<evidence type="ECO:0000313" key="9">
    <source>
        <dbReference type="Proteomes" id="UP001183246"/>
    </source>
</evidence>
<proteinExistence type="predicted"/>
<keyword evidence="6" id="KW-0812">Transmembrane</keyword>
<feature type="compositionally biased region" description="Acidic residues" evidence="5">
    <location>
        <begin position="49"/>
        <end position="58"/>
    </location>
</feature>
<dbReference type="EMBL" id="JAVREL010000026">
    <property type="protein sequence ID" value="MDT0346971.1"/>
    <property type="molecule type" value="Genomic_DNA"/>
</dbReference>
<dbReference type="Proteomes" id="UP001183246">
    <property type="component" value="Unassembled WGS sequence"/>
</dbReference>
<keyword evidence="6" id="KW-0472">Membrane</keyword>
<organism evidence="8 9">
    <name type="scientific">Streptomyces litchfieldiae</name>
    <dbReference type="NCBI Taxonomy" id="3075543"/>
    <lineage>
        <taxon>Bacteria</taxon>
        <taxon>Bacillati</taxon>
        <taxon>Actinomycetota</taxon>
        <taxon>Actinomycetes</taxon>
        <taxon>Kitasatosporales</taxon>
        <taxon>Streptomycetaceae</taxon>
        <taxon>Streptomyces</taxon>
    </lineage>
</organism>
<accession>A0ABU2MZ99</accession>
<gene>
    <name evidence="8" type="ORF">RM590_30970</name>
</gene>
<protein>
    <submittedName>
        <fullName evidence="8">LPXTG cell wall anchor domain-containing protein</fullName>
    </submittedName>
</protein>
<keyword evidence="2" id="KW-0964">Secreted</keyword>
<dbReference type="RefSeq" id="WP_311708097.1">
    <property type="nucleotide sequence ID" value="NZ_JAVREL010000026.1"/>
</dbReference>
<feature type="region of interest" description="Disordered" evidence="5">
    <location>
        <begin position="1"/>
        <end position="66"/>
    </location>
</feature>
<keyword evidence="6" id="KW-1133">Transmembrane helix</keyword>